<keyword evidence="4 5" id="KW-0472">Membrane</keyword>
<gene>
    <name evidence="6" type="ORF">P1J78_19690</name>
</gene>
<feature type="transmembrane region" description="Helical" evidence="5">
    <location>
        <begin position="105"/>
        <end position="127"/>
    </location>
</feature>
<dbReference type="RefSeq" id="WP_275569097.1">
    <property type="nucleotide sequence ID" value="NZ_JARGYC010000068.1"/>
</dbReference>
<dbReference type="EMBL" id="JARGYC010000068">
    <property type="protein sequence ID" value="MDF0602972.1"/>
    <property type="molecule type" value="Genomic_DNA"/>
</dbReference>
<accession>A0AAE3NYG5</accession>
<comment type="subcellular location">
    <subcellularLocation>
        <location evidence="5">Cell membrane</location>
        <topology evidence="5">Multi-pass membrane protein</topology>
    </subcellularLocation>
    <subcellularLocation>
        <location evidence="1">Membrane</location>
        <topology evidence="1">Multi-pass membrane protein</topology>
    </subcellularLocation>
</comment>
<evidence type="ECO:0000256" key="3">
    <source>
        <dbReference type="ARBA" id="ARBA00022989"/>
    </source>
</evidence>
<feature type="transmembrane region" description="Helical" evidence="5">
    <location>
        <begin position="169"/>
        <end position="189"/>
    </location>
</feature>
<dbReference type="Pfam" id="PF01925">
    <property type="entry name" value="TauE"/>
    <property type="match status" value="1"/>
</dbReference>
<feature type="transmembrane region" description="Helical" evidence="5">
    <location>
        <begin position="37"/>
        <end position="61"/>
    </location>
</feature>
<protein>
    <recommendedName>
        <fullName evidence="5">Probable membrane transporter protein</fullName>
    </recommendedName>
</protein>
<organism evidence="6 7">
    <name type="scientific">Psychromarinibacter sediminicola</name>
    <dbReference type="NCBI Taxonomy" id="3033385"/>
    <lineage>
        <taxon>Bacteria</taxon>
        <taxon>Pseudomonadati</taxon>
        <taxon>Pseudomonadota</taxon>
        <taxon>Alphaproteobacteria</taxon>
        <taxon>Rhodobacterales</taxon>
        <taxon>Paracoccaceae</taxon>
        <taxon>Psychromarinibacter</taxon>
    </lineage>
</organism>
<feature type="transmembrane region" description="Helical" evidence="5">
    <location>
        <begin position="6"/>
        <end position="25"/>
    </location>
</feature>
<reference evidence="6" key="1">
    <citation type="submission" date="2023-03" db="EMBL/GenBank/DDBJ databases">
        <title>Multiphase analysis and comparison of six strains from genera Psychromarinibacter, Lutimaribacter, and Maritimibacter, including a novel species: Psychromarinibacter sediminicola sp. nov.</title>
        <authorList>
            <person name="Wang Y.-H."/>
            <person name="Ye M.-Q."/>
            <person name="Du Z.-J."/>
        </authorList>
    </citation>
    <scope>NUCLEOTIDE SEQUENCE</scope>
    <source>
        <strain evidence="6">C21-152</strain>
    </source>
</reference>
<dbReference type="InterPro" id="IPR002781">
    <property type="entry name" value="TM_pro_TauE-like"/>
</dbReference>
<keyword evidence="7" id="KW-1185">Reference proteome</keyword>
<evidence type="ECO:0000256" key="5">
    <source>
        <dbReference type="RuleBase" id="RU363041"/>
    </source>
</evidence>
<keyword evidence="3 5" id="KW-1133">Transmembrane helix</keyword>
<keyword evidence="5" id="KW-1003">Cell membrane</keyword>
<evidence type="ECO:0000256" key="2">
    <source>
        <dbReference type="ARBA" id="ARBA00022692"/>
    </source>
</evidence>
<keyword evidence="2 5" id="KW-0812">Transmembrane</keyword>
<comment type="similarity">
    <text evidence="5">Belongs to the 4-toluene sulfonate uptake permease (TSUP) (TC 2.A.102) family.</text>
</comment>
<evidence type="ECO:0000313" key="6">
    <source>
        <dbReference type="EMBL" id="MDF0602972.1"/>
    </source>
</evidence>
<evidence type="ECO:0000256" key="4">
    <source>
        <dbReference type="ARBA" id="ARBA00023136"/>
    </source>
</evidence>
<feature type="transmembrane region" description="Helical" evidence="5">
    <location>
        <begin position="133"/>
        <end position="157"/>
    </location>
</feature>
<sequence length="245" mass="24731">MTDVLALGWGVWVYCAAAVFAGTLLQRLAGQGFGMVAAPLIALVAPEFLPATLLLIGAVVGFGATAVDRSAVARHELPAGFAGRALGAVLAVGIAVALPDAEALAAVVALVVYLGIALSVMGVRVAIRPVSLFSAGVVAGIMGTLTAVGAPPMALLYQHEAQKRSAAMQNTFFAWGMVVSIAALAVAGLVGWRHVVLAASLVPAAVLALWLAQPLAARVARARIRPYALGLAGTAATVLLAKTLI</sequence>
<dbReference type="GO" id="GO:0005886">
    <property type="term" value="C:plasma membrane"/>
    <property type="evidence" value="ECO:0007669"/>
    <property type="project" value="UniProtKB-SubCell"/>
</dbReference>
<feature type="transmembrane region" description="Helical" evidence="5">
    <location>
        <begin position="81"/>
        <end position="98"/>
    </location>
</feature>
<proteinExistence type="inferred from homology"/>
<evidence type="ECO:0000256" key="1">
    <source>
        <dbReference type="ARBA" id="ARBA00004141"/>
    </source>
</evidence>
<comment type="caution">
    <text evidence="6">The sequence shown here is derived from an EMBL/GenBank/DDBJ whole genome shotgun (WGS) entry which is preliminary data.</text>
</comment>
<dbReference type="AlphaFoldDB" id="A0AAE3NYG5"/>
<name>A0AAE3NYG5_9RHOB</name>
<feature type="transmembrane region" description="Helical" evidence="5">
    <location>
        <begin position="195"/>
        <end position="212"/>
    </location>
</feature>
<dbReference type="Proteomes" id="UP001220964">
    <property type="component" value="Unassembled WGS sequence"/>
</dbReference>
<evidence type="ECO:0000313" key="7">
    <source>
        <dbReference type="Proteomes" id="UP001220964"/>
    </source>
</evidence>